<evidence type="ECO:0000313" key="7">
    <source>
        <dbReference type="EMBL" id="NYE45843.1"/>
    </source>
</evidence>
<protein>
    <submittedName>
        <fullName evidence="7">Energy-coupling factor transport system permease protein</fullName>
    </submittedName>
</protein>
<comment type="subcellular location">
    <subcellularLocation>
        <location evidence="1">Membrane</location>
        <topology evidence="1">Multi-pass membrane protein</topology>
    </subcellularLocation>
</comment>
<keyword evidence="4 6" id="KW-1133">Transmembrane helix</keyword>
<dbReference type="AlphaFoldDB" id="A0A852TSX2"/>
<evidence type="ECO:0000256" key="6">
    <source>
        <dbReference type="SAM" id="Phobius"/>
    </source>
</evidence>
<dbReference type="InterPro" id="IPR003339">
    <property type="entry name" value="ABC/ECF_trnsptr_transmembrane"/>
</dbReference>
<proteinExistence type="predicted"/>
<name>A0A852TSX2_9ACTN</name>
<evidence type="ECO:0000313" key="8">
    <source>
        <dbReference type="Proteomes" id="UP000589036"/>
    </source>
</evidence>
<keyword evidence="2" id="KW-1003">Cell membrane</keyword>
<evidence type="ECO:0000256" key="5">
    <source>
        <dbReference type="ARBA" id="ARBA00023136"/>
    </source>
</evidence>
<dbReference type="GO" id="GO:0005886">
    <property type="term" value="C:plasma membrane"/>
    <property type="evidence" value="ECO:0007669"/>
    <property type="project" value="UniProtKB-ARBA"/>
</dbReference>
<feature type="transmembrane region" description="Helical" evidence="6">
    <location>
        <begin position="108"/>
        <end position="129"/>
    </location>
</feature>
<reference evidence="7 8" key="1">
    <citation type="submission" date="2020-07" db="EMBL/GenBank/DDBJ databases">
        <title>Sequencing the genomes of 1000 actinobacteria strains.</title>
        <authorList>
            <person name="Klenk H.-P."/>
        </authorList>
    </citation>
    <scope>NUCLEOTIDE SEQUENCE [LARGE SCALE GENOMIC DNA]</scope>
    <source>
        <strain evidence="7 8">CXB654</strain>
    </source>
</reference>
<dbReference type="Pfam" id="PF02361">
    <property type="entry name" value="CbiQ"/>
    <property type="match status" value="1"/>
</dbReference>
<keyword evidence="5 6" id="KW-0472">Membrane</keyword>
<feature type="transmembrane region" description="Helical" evidence="6">
    <location>
        <begin position="188"/>
        <end position="205"/>
    </location>
</feature>
<gene>
    <name evidence="7" type="ORF">HDA32_000963</name>
</gene>
<keyword evidence="8" id="KW-1185">Reference proteome</keyword>
<keyword evidence="3 6" id="KW-0812">Transmembrane</keyword>
<evidence type="ECO:0000256" key="2">
    <source>
        <dbReference type="ARBA" id="ARBA00022475"/>
    </source>
</evidence>
<dbReference type="RefSeq" id="WP_179642025.1">
    <property type="nucleotide sequence ID" value="NZ_BAAAYY010000024.1"/>
</dbReference>
<comment type="caution">
    <text evidence="7">The sequence shown here is derived from an EMBL/GenBank/DDBJ whole genome shotgun (WGS) entry which is preliminary data.</text>
</comment>
<organism evidence="7 8">
    <name type="scientific">Spinactinospora alkalitolerans</name>
    <dbReference type="NCBI Taxonomy" id="687207"/>
    <lineage>
        <taxon>Bacteria</taxon>
        <taxon>Bacillati</taxon>
        <taxon>Actinomycetota</taxon>
        <taxon>Actinomycetes</taxon>
        <taxon>Streptosporangiales</taxon>
        <taxon>Nocardiopsidaceae</taxon>
        <taxon>Spinactinospora</taxon>
    </lineage>
</organism>
<evidence type="ECO:0000256" key="4">
    <source>
        <dbReference type="ARBA" id="ARBA00022989"/>
    </source>
</evidence>
<dbReference type="PANTHER" id="PTHR34857:SF2">
    <property type="entry name" value="SLL0384 PROTEIN"/>
    <property type="match status" value="1"/>
</dbReference>
<accession>A0A852TSX2</accession>
<feature type="transmembrane region" description="Helical" evidence="6">
    <location>
        <begin position="150"/>
        <end position="168"/>
    </location>
</feature>
<sequence length="266" mass="27680">MSAAASGRPAPTGSGDQLTLTVGEDGGARYWLLRRNPAAKLIAALLLSLGLIPAVDPVTGGIVLGGVLLLVPFSGVNRRMLLVLGVPFLFMGLSTGAVNLLYGEEGPLGALGATARLLAIALPGILAAMSSDPTEMADALVQKLRVPERPAMGVLAALRLIPLLAGQWRTITLARRARGLEAGRNPVAAVGIFFGRLFALLVRSIRTGTLLAMAMDARAFGSGPRTHARESVWRASDTWLIAAAAALLCAAHAVSHRLGTWELLFG</sequence>
<dbReference type="PANTHER" id="PTHR34857">
    <property type="entry name" value="SLL0384 PROTEIN"/>
    <property type="match status" value="1"/>
</dbReference>
<feature type="transmembrane region" description="Helical" evidence="6">
    <location>
        <begin position="81"/>
        <end position="102"/>
    </location>
</feature>
<dbReference type="EMBL" id="JACCCC010000001">
    <property type="protein sequence ID" value="NYE45843.1"/>
    <property type="molecule type" value="Genomic_DNA"/>
</dbReference>
<dbReference type="InterPro" id="IPR051611">
    <property type="entry name" value="ECF_transporter_component"/>
</dbReference>
<evidence type="ECO:0000256" key="1">
    <source>
        <dbReference type="ARBA" id="ARBA00004141"/>
    </source>
</evidence>
<evidence type="ECO:0000256" key="3">
    <source>
        <dbReference type="ARBA" id="ARBA00022692"/>
    </source>
</evidence>
<feature type="transmembrane region" description="Helical" evidence="6">
    <location>
        <begin position="41"/>
        <end position="69"/>
    </location>
</feature>
<dbReference type="Proteomes" id="UP000589036">
    <property type="component" value="Unassembled WGS sequence"/>
</dbReference>
<dbReference type="CDD" id="cd16914">
    <property type="entry name" value="EcfT"/>
    <property type="match status" value="1"/>
</dbReference>